<feature type="transmembrane region" description="Helical" evidence="4">
    <location>
        <begin position="21"/>
        <end position="40"/>
    </location>
</feature>
<keyword evidence="6" id="KW-1185">Reference proteome</keyword>
<dbReference type="GO" id="GO:0016746">
    <property type="term" value="F:acyltransferase activity"/>
    <property type="evidence" value="ECO:0007669"/>
    <property type="project" value="UniProtKB-KW"/>
</dbReference>
<dbReference type="PROSITE" id="PS00101">
    <property type="entry name" value="HEXAPEP_TRANSFERASES"/>
    <property type="match status" value="1"/>
</dbReference>
<evidence type="ECO:0000256" key="4">
    <source>
        <dbReference type="SAM" id="Phobius"/>
    </source>
</evidence>
<keyword evidence="5" id="KW-0012">Acyltransferase</keyword>
<sequence length="197" mass="22674">MISNRIRLDQYHQEGYSRGRSGWYVLFWWLVQGSLFRFSLHPMYKWRNFLLRLFGAHIGKGVQIRASAKFTYPWKVSIGDYSWIGDQVEFYSLDRIEIGEHCVISQRSYLCTGTHDIHDPKFGLMTKPVIVKDGAWVASDVFINPGITIGVMAVVAARSTVTRDVPANEIHAGTPAQFKKYRFDESREKRQLKGIGL</sequence>
<reference evidence="5 6" key="1">
    <citation type="submission" date="2024-06" db="EMBL/GenBank/DDBJ databases">
        <title>Genomic Encyclopedia of Type Strains, Phase IV (KMG-IV): sequencing the most valuable type-strain genomes for metagenomic binning, comparative biology and taxonomic classification.</title>
        <authorList>
            <person name="Goeker M."/>
        </authorList>
    </citation>
    <scope>NUCLEOTIDE SEQUENCE [LARGE SCALE GENOMIC DNA]</scope>
    <source>
        <strain evidence="5 6">DSM 17253</strain>
    </source>
</reference>
<evidence type="ECO:0000256" key="3">
    <source>
        <dbReference type="ARBA" id="ARBA00022737"/>
    </source>
</evidence>
<evidence type="ECO:0000256" key="2">
    <source>
        <dbReference type="ARBA" id="ARBA00022679"/>
    </source>
</evidence>
<evidence type="ECO:0000256" key="1">
    <source>
        <dbReference type="ARBA" id="ARBA00007274"/>
    </source>
</evidence>
<dbReference type="SUPFAM" id="SSF51161">
    <property type="entry name" value="Trimeric LpxA-like enzymes"/>
    <property type="match status" value="1"/>
</dbReference>
<dbReference type="InterPro" id="IPR018357">
    <property type="entry name" value="Hexapep_transf_CS"/>
</dbReference>
<keyword evidence="4" id="KW-0812">Transmembrane</keyword>
<dbReference type="CDD" id="cd05825">
    <property type="entry name" value="LbH_wcaF_like"/>
    <property type="match status" value="1"/>
</dbReference>
<dbReference type="RefSeq" id="WP_354496204.1">
    <property type="nucleotide sequence ID" value="NZ_JBEPLV010000002.1"/>
</dbReference>
<evidence type="ECO:0000313" key="5">
    <source>
        <dbReference type="EMBL" id="MET3545325.1"/>
    </source>
</evidence>
<dbReference type="PANTHER" id="PTHR23416:SF23">
    <property type="entry name" value="ACETYLTRANSFERASE C18B11.09C-RELATED"/>
    <property type="match status" value="1"/>
</dbReference>
<comment type="similarity">
    <text evidence="1">Belongs to the transferase hexapeptide repeat family.</text>
</comment>
<gene>
    <name evidence="5" type="ORF">ABID47_001936</name>
</gene>
<organism evidence="5 6">
    <name type="scientific">Paenibacillus favisporus</name>
    <dbReference type="NCBI Taxonomy" id="221028"/>
    <lineage>
        <taxon>Bacteria</taxon>
        <taxon>Bacillati</taxon>
        <taxon>Bacillota</taxon>
        <taxon>Bacilli</taxon>
        <taxon>Bacillales</taxon>
        <taxon>Paenibacillaceae</taxon>
        <taxon>Paenibacillus</taxon>
    </lineage>
</organism>
<comment type="caution">
    <text evidence="5">The sequence shown here is derived from an EMBL/GenBank/DDBJ whole genome shotgun (WGS) entry which is preliminary data.</text>
</comment>
<dbReference type="Proteomes" id="UP001549098">
    <property type="component" value="Unassembled WGS sequence"/>
</dbReference>
<dbReference type="EC" id="2.3.1.-" evidence="5"/>
<keyword evidence="4" id="KW-0472">Membrane</keyword>
<keyword evidence="2 5" id="KW-0808">Transferase</keyword>
<accession>A0ABV2F0Q8</accession>
<evidence type="ECO:0000313" key="6">
    <source>
        <dbReference type="Proteomes" id="UP001549098"/>
    </source>
</evidence>
<keyword evidence="3" id="KW-0677">Repeat</keyword>
<proteinExistence type="inferred from homology"/>
<keyword evidence="4" id="KW-1133">Transmembrane helix</keyword>
<dbReference type="PANTHER" id="PTHR23416">
    <property type="entry name" value="SIALIC ACID SYNTHASE-RELATED"/>
    <property type="match status" value="1"/>
</dbReference>
<dbReference type="EMBL" id="JBEPLV010000002">
    <property type="protein sequence ID" value="MET3545325.1"/>
    <property type="molecule type" value="Genomic_DNA"/>
</dbReference>
<dbReference type="InterPro" id="IPR011004">
    <property type="entry name" value="Trimer_LpxA-like_sf"/>
</dbReference>
<dbReference type="NCBIfam" id="NF007797">
    <property type="entry name" value="PRK10502.1"/>
    <property type="match status" value="1"/>
</dbReference>
<protein>
    <submittedName>
        <fullName evidence="5">Colanic acid biosynthesis acetyltransferase WcaF</fullName>
        <ecNumber evidence="5">2.3.1.-</ecNumber>
    </submittedName>
</protein>
<dbReference type="Gene3D" id="2.160.10.10">
    <property type="entry name" value="Hexapeptide repeat proteins"/>
    <property type="match status" value="1"/>
</dbReference>
<name>A0ABV2F0Q8_9BACL</name>
<dbReference type="InterPro" id="IPR051159">
    <property type="entry name" value="Hexapeptide_acetyltransf"/>
</dbReference>